<evidence type="ECO:0000313" key="6">
    <source>
        <dbReference type="EMBL" id="KAG7358704.1"/>
    </source>
</evidence>
<evidence type="ECO:0000256" key="1">
    <source>
        <dbReference type="ARBA" id="ARBA00022679"/>
    </source>
</evidence>
<proteinExistence type="predicted"/>
<dbReference type="AlphaFoldDB" id="A0A9K3LBK3"/>
<protein>
    <submittedName>
        <fullName evidence="6">UBA/THIF-type NAD/FAD binding protein</fullName>
    </submittedName>
</protein>
<feature type="compositionally biased region" description="Polar residues" evidence="4">
    <location>
        <begin position="1"/>
        <end position="11"/>
    </location>
</feature>
<dbReference type="EMBL" id="JAGRRH010000014">
    <property type="protein sequence ID" value="KAG7358704.1"/>
    <property type="molecule type" value="Genomic_DNA"/>
</dbReference>
<feature type="domain" description="Rhodanese" evidence="5">
    <location>
        <begin position="435"/>
        <end position="487"/>
    </location>
</feature>
<evidence type="ECO:0000313" key="7">
    <source>
        <dbReference type="Proteomes" id="UP000693970"/>
    </source>
</evidence>
<dbReference type="OrthoDB" id="10261062at2759"/>
<dbReference type="CDD" id="cd00158">
    <property type="entry name" value="RHOD"/>
    <property type="match status" value="1"/>
</dbReference>
<name>A0A9K3LBK3_9STRA</name>
<dbReference type="Pfam" id="PF00581">
    <property type="entry name" value="Rhodanese"/>
    <property type="match status" value="1"/>
</dbReference>
<reference evidence="6" key="1">
    <citation type="journal article" date="2021" name="Sci. Rep.">
        <title>Diploid genomic architecture of Nitzschia inconspicua, an elite biomass production diatom.</title>
        <authorList>
            <person name="Oliver A."/>
            <person name="Podell S."/>
            <person name="Pinowska A."/>
            <person name="Traller J.C."/>
            <person name="Smith S.R."/>
            <person name="McClure R."/>
            <person name="Beliaev A."/>
            <person name="Bohutskyi P."/>
            <person name="Hill E.A."/>
            <person name="Rabines A."/>
            <person name="Zheng H."/>
            <person name="Allen L.Z."/>
            <person name="Kuo A."/>
            <person name="Grigoriev I.V."/>
            <person name="Allen A.E."/>
            <person name="Hazlebeck D."/>
            <person name="Allen E.E."/>
        </authorList>
    </citation>
    <scope>NUCLEOTIDE SEQUENCE</scope>
    <source>
        <strain evidence="6">Hildebrandi</strain>
    </source>
</reference>
<dbReference type="InterPro" id="IPR001763">
    <property type="entry name" value="Rhodanese-like_dom"/>
</dbReference>
<dbReference type="GO" id="GO:0042292">
    <property type="term" value="F:URM1 activating enzyme activity"/>
    <property type="evidence" value="ECO:0007669"/>
    <property type="project" value="TreeGrafter"/>
</dbReference>
<gene>
    <name evidence="6" type="ORF">IV203_015293</name>
</gene>
<dbReference type="GO" id="GO:0016779">
    <property type="term" value="F:nucleotidyltransferase activity"/>
    <property type="evidence" value="ECO:0007669"/>
    <property type="project" value="TreeGrafter"/>
</dbReference>
<feature type="compositionally biased region" description="Polar residues" evidence="4">
    <location>
        <begin position="357"/>
        <end position="367"/>
    </location>
</feature>
<evidence type="ECO:0000256" key="2">
    <source>
        <dbReference type="ARBA" id="ARBA00022741"/>
    </source>
</evidence>
<comment type="caution">
    <text evidence="6">The sequence shown here is derived from an EMBL/GenBank/DDBJ whole genome shotgun (WGS) entry which is preliminary data.</text>
</comment>
<dbReference type="Pfam" id="PF00899">
    <property type="entry name" value="ThiF"/>
    <property type="match status" value="1"/>
</dbReference>
<accession>A0A9K3LBK3</accession>
<dbReference type="PANTHER" id="PTHR10953">
    <property type="entry name" value="UBIQUITIN-ACTIVATING ENZYME E1"/>
    <property type="match status" value="1"/>
</dbReference>
<dbReference type="GO" id="GO:0004792">
    <property type="term" value="F:thiosulfate-cyanide sulfurtransferase activity"/>
    <property type="evidence" value="ECO:0007669"/>
    <property type="project" value="TreeGrafter"/>
</dbReference>
<keyword evidence="1" id="KW-0808">Transferase</keyword>
<dbReference type="InterPro" id="IPR045886">
    <property type="entry name" value="ThiF/MoeB/HesA"/>
</dbReference>
<reference evidence="6" key="2">
    <citation type="submission" date="2021-04" db="EMBL/GenBank/DDBJ databases">
        <authorList>
            <person name="Podell S."/>
        </authorList>
    </citation>
    <scope>NUCLEOTIDE SEQUENCE</scope>
    <source>
        <strain evidence="6">Hildebrandi</strain>
    </source>
</reference>
<evidence type="ECO:0000259" key="5">
    <source>
        <dbReference type="PROSITE" id="PS50206"/>
    </source>
</evidence>
<dbReference type="GO" id="GO:0005737">
    <property type="term" value="C:cytoplasm"/>
    <property type="evidence" value="ECO:0007669"/>
    <property type="project" value="TreeGrafter"/>
</dbReference>
<keyword evidence="3" id="KW-0067">ATP-binding</keyword>
<feature type="region of interest" description="Disordered" evidence="4">
    <location>
        <begin position="1"/>
        <end position="26"/>
    </location>
</feature>
<evidence type="ECO:0000256" key="4">
    <source>
        <dbReference type="SAM" id="MobiDB-lite"/>
    </source>
</evidence>
<feature type="region of interest" description="Disordered" evidence="4">
    <location>
        <begin position="344"/>
        <end position="381"/>
    </location>
</feature>
<dbReference type="GO" id="GO:0005524">
    <property type="term" value="F:ATP binding"/>
    <property type="evidence" value="ECO:0007669"/>
    <property type="project" value="UniProtKB-KW"/>
</dbReference>
<dbReference type="PROSITE" id="PS50206">
    <property type="entry name" value="RHODANESE_3"/>
    <property type="match status" value="1"/>
</dbReference>
<dbReference type="Proteomes" id="UP000693970">
    <property type="component" value="Unassembled WGS sequence"/>
</dbReference>
<keyword evidence="7" id="KW-1185">Reference proteome</keyword>
<evidence type="ECO:0000256" key="3">
    <source>
        <dbReference type="ARBA" id="ARBA00022840"/>
    </source>
</evidence>
<sequence length="489" mass="53252">MSFSLSNQGFPTMSRRGTKSESPCARTHHTCYSTSSLSNDEISRYSRHLVLSDVGMKGQVALKNSSVLVIGAGGLGSPCLLYLAAAGVGHVGIVDADTVDASNLQRQIIHGTSTVGVSKCESARRRIQDINPHVKTRLYQEEFTSETALRILEGGFEEGRPYDVVIDGSDNFPTKYLINDACDILGVPWVYSAILAFEGQLSVFNYQNGPTYRDMLPTPPPPGDVPSCAEGGVLGVLPGTMGCLQATEVIKILLGKESICSGRVLTFDALKMKFGQIGLAKRENREVITELIDYQGFCAGPKTAKAASKETNSNNANIMEMVPSRTQEDDKYAPTSFDLLKAKAAPRNGSKNPKLETATSTPLTTGRSMDEAESTTSNLQEDAFHSIDPKRCLDKLVDGWTPWVLDVRLPTEHDIVALPFTDRVVPHRSVELEHIPKSGDVLVYCKGGVRGKKACIKLVELGVDADRLYNLEGGIMRWQTDVDSSMPRY</sequence>
<dbReference type="InterPro" id="IPR000594">
    <property type="entry name" value="ThiF_NAD_FAD-bd"/>
</dbReference>
<dbReference type="FunFam" id="3.40.50.720:FF:000033">
    <property type="entry name" value="Adenylyltransferase and sulfurtransferase MOCS3"/>
    <property type="match status" value="1"/>
</dbReference>
<keyword evidence="2" id="KW-0547">Nucleotide-binding</keyword>
<dbReference type="PANTHER" id="PTHR10953:SF102">
    <property type="entry name" value="ADENYLYLTRANSFERASE AND SULFURTRANSFERASE MOCS3"/>
    <property type="match status" value="1"/>
</dbReference>
<dbReference type="CDD" id="cd00757">
    <property type="entry name" value="ThiF_MoeB_HesA_family"/>
    <property type="match status" value="1"/>
</dbReference>
<organism evidence="6 7">
    <name type="scientific">Nitzschia inconspicua</name>
    <dbReference type="NCBI Taxonomy" id="303405"/>
    <lineage>
        <taxon>Eukaryota</taxon>
        <taxon>Sar</taxon>
        <taxon>Stramenopiles</taxon>
        <taxon>Ochrophyta</taxon>
        <taxon>Bacillariophyta</taxon>
        <taxon>Bacillariophyceae</taxon>
        <taxon>Bacillariophycidae</taxon>
        <taxon>Bacillariales</taxon>
        <taxon>Bacillariaceae</taxon>
        <taxon>Nitzschia</taxon>
    </lineage>
</organism>